<keyword evidence="5" id="KW-0472">Membrane</keyword>
<dbReference type="GO" id="GO:0030313">
    <property type="term" value="C:cell envelope"/>
    <property type="evidence" value="ECO:0007669"/>
    <property type="project" value="UniProtKB-SubCell"/>
</dbReference>
<evidence type="ECO:0000256" key="3">
    <source>
        <dbReference type="ARBA" id="ARBA00022729"/>
    </source>
</evidence>
<dbReference type="RefSeq" id="WP_245937813.1">
    <property type="nucleotide sequence ID" value="NZ_QJSP01000004.1"/>
</dbReference>
<keyword evidence="9" id="KW-1185">Reference proteome</keyword>
<dbReference type="Pfam" id="PF04234">
    <property type="entry name" value="CopC"/>
    <property type="match status" value="1"/>
</dbReference>
<dbReference type="GO" id="GO:0005507">
    <property type="term" value="F:copper ion binding"/>
    <property type="evidence" value="ECO:0007669"/>
    <property type="project" value="InterPro"/>
</dbReference>
<dbReference type="GO" id="GO:0046688">
    <property type="term" value="P:response to copper ion"/>
    <property type="evidence" value="ECO:0007669"/>
    <property type="project" value="InterPro"/>
</dbReference>
<evidence type="ECO:0000313" key="9">
    <source>
        <dbReference type="Proteomes" id="UP000247591"/>
    </source>
</evidence>
<dbReference type="InterPro" id="IPR014756">
    <property type="entry name" value="Ig_E-set"/>
</dbReference>
<evidence type="ECO:0000256" key="6">
    <source>
        <dbReference type="SAM" id="SignalP"/>
    </source>
</evidence>
<dbReference type="PANTHER" id="PTHR34820">
    <property type="entry name" value="INNER MEMBRANE PROTEIN YEBZ"/>
    <property type="match status" value="1"/>
</dbReference>
<dbReference type="Proteomes" id="UP000247591">
    <property type="component" value="Unassembled WGS sequence"/>
</dbReference>
<dbReference type="Gene3D" id="2.60.40.1220">
    <property type="match status" value="1"/>
</dbReference>
<comment type="subcellular location">
    <subcellularLocation>
        <location evidence="1">Cell envelope</location>
    </subcellularLocation>
</comment>
<accession>A0A318RMM7</accession>
<evidence type="ECO:0000256" key="5">
    <source>
        <dbReference type="SAM" id="Phobius"/>
    </source>
</evidence>
<sequence length="170" mass="17716">MRRVALTIGAFTLALLATLAFTPMASAHSALVGSDPANGASVSAGPPTVTLTFNEPLQESFPALTVVGPDRNYWQDGEPTVTGRTVSTQLRELGPAGEYLINYRVTSADGHPVEGQLSFTLTTAGQGTPGASVDDDESSSSGIPVWPFLVAAVVLFVGGLAVAFRLQRRK</sequence>
<dbReference type="PANTHER" id="PTHR34820:SF4">
    <property type="entry name" value="INNER MEMBRANE PROTEIN YEBZ"/>
    <property type="match status" value="1"/>
</dbReference>
<dbReference type="EMBL" id="QJSP01000004">
    <property type="protein sequence ID" value="PYE18577.1"/>
    <property type="molecule type" value="Genomic_DNA"/>
</dbReference>
<keyword evidence="5" id="KW-0812">Transmembrane</keyword>
<comment type="caution">
    <text evidence="8">The sequence shown here is derived from an EMBL/GenBank/DDBJ whole genome shotgun (WGS) entry which is preliminary data.</text>
</comment>
<evidence type="ECO:0000313" key="8">
    <source>
        <dbReference type="EMBL" id="PYE18577.1"/>
    </source>
</evidence>
<protein>
    <recommendedName>
        <fullName evidence="7">CopC domain-containing protein</fullName>
    </recommendedName>
</protein>
<gene>
    <name evidence="8" type="ORF">DFR67_104156</name>
</gene>
<dbReference type="InterPro" id="IPR032694">
    <property type="entry name" value="CopC/D"/>
</dbReference>
<dbReference type="GO" id="GO:0042597">
    <property type="term" value="C:periplasmic space"/>
    <property type="evidence" value="ECO:0007669"/>
    <property type="project" value="InterPro"/>
</dbReference>
<feature type="domain" description="CopC" evidence="7">
    <location>
        <begin position="28"/>
        <end position="121"/>
    </location>
</feature>
<name>A0A318RMM7_WILLI</name>
<dbReference type="AlphaFoldDB" id="A0A318RMM7"/>
<feature type="signal peptide" evidence="6">
    <location>
        <begin position="1"/>
        <end position="27"/>
    </location>
</feature>
<keyword evidence="3 6" id="KW-0732">Signal</keyword>
<keyword evidence="4" id="KW-0186">Copper</keyword>
<reference evidence="8 9" key="1">
    <citation type="submission" date="2018-06" db="EMBL/GenBank/DDBJ databases">
        <title>Genomic Encyclopedia of Type Strains, Phase IV (KMG-IV): sequencing the most valuable type-strain genomes for metagenomic binning, comparative biology and taxonomic classification.</title>
        <authorList>
            <person name="Goeker M."/>
        </authorList>
    </citation>
    <scope>NUCLEOTIDE SEQUENCE [LARGE SCALE GENOMIC DNA]</scope>
    <source>
        <strain evidence="8 9">DSM 45521</strain>
    </source>
</reference>
<dbReference type="InterPro" id="IPR007348">
    <property type="entry name" value="CopC_dom"/>
</dbReference>
<feature type="chain" id="PRO_5016452564" description="CopC domain-containing protein" evidence="6">
    <location>
        <begin position="28"/>
        <end position="170"/>
    </location>
</feature>
<organism evidence="8 9">
    <name type="scientific">Williamsia limnetica</name>
    <dbReference type="NCBI Taxonomy" id="882452"/>
    <lineage>
        <taxon>Bacteria</taxon>
        <taxon>Bacillati</taxon>
        <taxon>Actinomycetota</taxon>
        <taxon>Actinomycetes</taxon>
        <taxon>Mycobacteriales</taxon>
        <taxon>Nocardiaceae</taxon>
        <taxon>Williamsia</taxon>
    </lineage>
</organism>
<dbReference type="InterPro" id="IPR014755">
    <property type="entry name" value="Cu-Rt/internalin_Ig-like"/>
</dbReference>
<dbReference type="GO" id="GO:0005886">
    <property type="term" value="C:plasma membrane"/>
    <property type="evidence" value="ECO:0007669"/>
    <property type="project" value="TreeGrafter"/>
</dbReference>
<feature type="transmembrane region" description="Helical" evidence="5">
    <location>
        <begin position="145"/>
        <end position="164"/>
    </location>
</feature>
<evidence type="ECO:0000256" key="4">
    <source>
        <dbReference type="ARBA" id="ARBA00023008"/>
    </source>
</evidence>
<evidence type="ECO:0000256" key="1">
    <source>
        <dbReference type="ARBA" id="ARBA00004196"/>
    </source>
</evidence>
<proteinExistence type="predicted"/>
<keyword evidence="5" id="KW-1133">Transmembrane helix</keyword>
<evidence type="ECO:0000259" key="7">
    <source>
        <dbReference type="Pfam" id="PF04234"/>
    </source>
</evidence>
<keyword evidence="2" id="KW-0479">Metal-binding</keyword>
<evidence type="ECO:0000256" key="2">
    <source>
        <dbReference type="ARBA" id="ARBA00022723"/>
    </source>
</evidence>
<dbReference type="SUPFAM" id="SSF81296">
    <property type="entry name" value="E set domains"/>
    <property type="match status" value="1"/>
</dbReference>
<dbReference type="GO" id="GO:0006825">
    <property type="term" value="P:copper ion transport"/>
    <property type="evidence" value="ECO:0007669"/>
    <property type="project" value="InterPro"/>
</dbReference>